<dbReference type="InterPro" id="IPR036565">
    <property type="entry name" value="Mur-like_cat_sf"/>
</dbReference>
<dbReference type="InterPro" id="IPR008337">
    <property type="entry name" value="Capsule_biosynth_CapB"/>
</dbReference>
<feature type="transmembrane region" description="Helical" evidence="1">
    <location>
        <begin position="6"/>
        <end position="22"/>
    </location>
</feature>
<evidence type="ECO:0000313" key="2">
    <source>
        <dbReference type="EMBL" id="SVE24307.1"/>
    </source>
</evidence>
<dbReference type="SUPFAM" id="SSF53623">
    <property type="entry name" value="MurD-like peptide ligases, catalytic domain"/>
    <property type="match status" value="1"/>
</dbReference>
<organism evidence="2">
    <name type="scientific">marine metagenome</name>
    <dbReference type="NCBI Taxonomy" id="408172"/>
    <lineage>
        <taxon>unclassified sequences</taxon>
        <taxon>metagenomes</taxon>
        <taxon>ecological metagenomes</taxon>
    </lineage>
</organism>
<name>A0A383BVW6_9ZZZZ</name>
<dbReference type="PRINTS" id="PR01758">
    <property type="entry name" value="CAPSULEPROTB"/>
</dbReference>
<protein>
    <recommendedName>
        <fullName evidence="3">Poly-gamma-glutamate synthase PgsB</fullName>
    </recommendedName>
</protein>
<dbReference type="GO" id="GO:0045227">
    <property type="term" value="P:capsule polysaccharide biosynthetic process"/>
    <property type="evidence" value="ECO:0007669"/>
    <property type="project" value="InterPro"/>
</dbReference>
<dbReference type="Gene3D" id="3.40.1190.10">
    <property type="entry name" value="Mur-like, catalytic domain"/>
    <property type="match status" value="1"/>
</dbReference>
<keyword evidence="1" id="KW-0812">Transmembrane</keyword>
<dbReference type="AlphaFoldDB" id="A0A383BVW6"/>
<dbReference type="EMBL" id="UINC01203854">
    <property type="protein sequence ID" value="SVE24307.1"/>
    <property type="molecule type" value="Genomic_DNA"/>
</dbReference>
<reference evidence="2" key="1">
    <citation type="submission" date="2018-05" db="EMBL/GenBank/DDBJ databases">
        <authorList>
            <person name="Lanie J.A."/>
            <person name="Ng W.-L."/>
            <person name="Kazmierczak K.M."/>
            <person name="Andrzejewski T.M."/>
            <person name="Davidsen T.M."/>
            <person name="Wayne K.J."/>
            <person name="Tettelin H."/>
            <person name="Glass J.I."/>
            <person name="Rusch D."/>
            <person name="Podicherti R."/>
            <person name="Tsui H.-C.T."/>
            <person name="Winkler M.E."/>
        </authorList>
    </citation>
    <scope>NUCLEOTIDE SEQUENCE</scope>
</reference>
<feature type="non-terminal residue" evidence="2">
    <location>
        <position position="88"/>
    </location>
</feature>
<dbReference type="GO" id="GO:0016020">
    <property type="term" value="C:membrane"/>
    <property type="evidence" value="ECO:0007669"/>
    <property type="project" value="InterPro"/>
</dbReference>
<gene>
    <name evidence="2" type="ORF">METZ01_LOCUS477161</name>
</gene>
<dbReference type="GO" id="GO:0005524">
    <property type="term" value="F:ATP binding"/>
    <property type="evidence" value="ECO:0007669"/>
    <property type="project" value="InterPro"/>
</dbReference>
<accession>A0A383BVW6</accession>
<keyword evidence="1" id="KW-0472">Membrane</keyword>
<keyword evidence="1" id="KW-1133">Transmembrane helix</keyword>
<proteinExistence type="predicted"/>
<evidence type="ECO:0008006" key="3">
    <source>
        <dbReference type="Google" id="ProtNLM"/>
    </source>
</evidence>
<evidence type="ECO:0000256" key="1">
    <source>
        <dbReference type="SAM" id="Phobius"/>
    </source>
</evidence>
<sequence length="88" mass="9618">MDIVVLYTLLLLLISLIFFGWFENTLHIKALGKIPLRIHVNGSRGKSSVTRLVAAGLRSGGLKVLAKTTGSAPRIIDENGKDLVIHRL</sequence>